<name>A0AAP3XS37_9PROT</name>
<accession>A0AAP3XS37</accession>
<dbReference type="EMBL" id="JARGEQ010000098">
    <property type="protein sequence ID" value="MDF1586920.1"/>
    <property type="molecule type" value="Genomic_DNA"/>
</dbReference>
<proteinExistence type="predicted"/>
<sequence length="52" mass="5579">MPATVTIDRDLLAEALRASGLASERATVELALRLLAGDHSQYLLTSCSSFMI</sequence>
<dbReference type="Pfam" id="PF09957">
    <property type="entry name" value="VapB_antitoxin"/>
    <property type="match status" value="1"/>
</dbReference>
<evidence type="ECO:0000313" key="1">
    <source>
        <dbReference type="EMBL" id="MDF1586920.1"/>
    </source>
</evidence>
<gene>
    <name evidence="1" type="ORF">PZ740_11070</name>
</gene>
<comment type="caution">
    <text evidence="1">The sequence shown here is derived from an EMBL/GenBank/DDBJ whole genome shotgun (WGS) entry which is preliminary data.</text>
</comment>
<dbReference type="InterPro" id="IPR019239">
    <property type="entry name" value="VapB_antitoxin"/>
</dbReference>
<dbReference type="Proteomes" id="UP001301140">
    <property type="component" value="Unassembled WGS sequence"/>
</dbReference>
<organism evidence="1 2">
    <name type="scientific">Marinimicrococcus flavescens</name>
    <dbReference type="NCBI Taxonomy" id="3031815"/>
    <lineage>
        <taxon>Bacteria</taxon>
        <taxon>Pseudomonadati</taxon>
        <taxon>Pseudomonadota</taxon>
        <taxon>Alphaproteobacteria</taxon>
        <taxon>Geminicoccales</taxon>
        <taxon>Geminicoccaceae</taxon>
        <taxon>Marinimicrococcus</taxon>
    </lineage>
</organism>
<reference evidence="1 2" key="1">
    <citation type="submission" date="2023-03" db="EMBL/GenBank/DDBJ databases">
        <title>YIM 152171 draft genome.</title>
        <authorList>
            <person name="Yang Z."/>
        </authorList>
    </citation>
    <scope>NUCLEOTIDE SEQUENCE [LARGE SCALE GENOMIC DNA]</scope>
    <source>
        <strain evidence="1 2">YIM 152171</strain>
    </source>
</reference>
<protein>
    <submittedName>
        <fullName evidence="1">Type II toxin-antitoxin system VapB family antitoxin</fullName>
    </submittedName>
</protein>
<dbReference type="RefSeq" id="WP_327789340.1">
    <property type="nucleotide sequence ID" value="NZ_JARGEQ010000098.1"/>
</dbReference>
<keyword evidence="2" id="KW-1185">Reference proteome</keyword>
<dbReference type="AlphaFoldDB" id="A0AAP3XS37"/>
<evidence type="ECO:0000313" key="2">
    <source>
        <dbReference type="Proteomes" id="UP001301140"/>
    </source>
</evidence>